<dbReference type="PROSITE" id="PS51257">
    <property type="entry name" value="PROKAR_LIPOPROTEIN"/>
    <property type="match status" value="1"/>
</dbReference>
<dbReference type="EMBL" id="CP011542">
    <property type="protein sequence ID" value="AKK06400.1"/>
    <property type="molecule type" value="Genomic_DNA"/>
</dbReference>
<evidence type="ECO:0000313" key="4">
    <source>
        <dbReference type="Proteomes" id="UP000035199"/>
    </source>
</evidence>
<dbReference type="PATRIC" id="fig|571915.4.peg.2217"/>
<dbReference type="Proteomes" id="UP000035199">
    <property type="component" value="Chromosome"/>
</dbReference>
<reference evidence="4" key="2">
    <citation type="submission" date="2015-05" db="EMBL/GenBank/DDBJ databases">
        <title>Complete genome sequence of Corynebacterium mustelae DSM 45274, isolated from various tissues of a male ferret with lethal sepsis.</title>
        <authorList>
            <person name="Ruckert C."/>
            <person name="Albersmeier A."/>
            <person name="Winkler A."/>
            <person name="Tauch A."/>
        </authorList>
    </citation>
    <scope>NUCLEOTIDE SEQUENCE [LARGE SCALE GENOMIC DNA]</scope>
    <source>
        <strain evidence="4">DSM 45274</strain>
    </source>
</reference>
<reference evidence="3 4" key="1">
    <citation type="journal article" date="2015" name="Genome Announc.">
        <title>Complete Genome Sequence of the Type Strain Corynebacterium mustelae DSM 45274, Isolated from Various Tissues of a Male Ferret with Lethal Sepsis.</title>
        <authorList>
            <person name="Ruckert C."/>
            <person name="Eimer J."/>
            <person name="Winkler A."/>
            <person name="Tauch A."/>
        </authorList>
    </citation>
    <scope>NUCLEOTIDE SEQUENCE [LARGE SCALE GENOMIC DNA]</scope>
    <source>
        <strain evidence="3 4">DSM 45274</strain>
    </source>
</reference>
<organism evidence="3 4">
    <name type="scientific">Corynebacterium mustelae</name>
    <dbReference type="NCBI Taxonomy" id="571915"/>
    <lineage>
        <taxon>Bacteria</taxon>
        <taxon>Bacillati</taxon>
        <taxon>Actinomycetota</taxon>
        <taxon>Actinomycetes</taxon>
        <taxon>Mycobacteriales</taxon>
        <taxon>Corynebacteriaceae</taxon>
        <taxon>Corynebacterium</taxon>
    </lineage>
</organism>
<feature type="compositionally biased region" description="Low complexity" evidence="1">
    <location>
        <begin position="193"/>
        <end position="204"/>
    </location>
</feature>
<sequence>MQSRIRVSNMKKTAVAAIAASALVLAACGSEEEATTAASSKVAAASSKAVSAAADASTTVAEEMSKPAESPSEAPPAAPEATAIPEDLQVPEIPAVVHQPIEAAPASPEDAAAIEGLVYGLNNGTTLRSYMAYIPDNSCQAALDAHGGREALDLDKIPDVPMSQVEQFAQAKPHVDNVTDIRVQGDVASASVTGTSDGETTTNTQRFRRENGRWTFCAE</sequence>
<feature type="chain" id="PRO_5038617901" description="Secreted protein" evidence="2">
    <location>
        <begin position="27"/>
        <end position="219"/>
    </location>
</feature>
<feature type="region of interest" description="Disordered" evidence="1">
    <location>
        <begin position="54"/>
        <end position="80"/>
    </location>
</feature>
<name>A0A0G3H0W4_9CORY</name>
<keyword evidence="4" id="KW-1185">Reference proteome</keyword>
<evidence type="ECO:0000313" key="3">
    <source>
        <dbReference type="EMBL" id="AKK06400.1"/>
    </source>
</evidence>
<proteinExistence type="predicted"/>
<dbReference type="AlphaFoldDB" id="A0A0G3H0W4"/>
<evidence type="ECO:0000256" key="2">
    <source>
        <dbReference type="SAM" id="SignalP"/>
    </source>
</evidence>
<feature type="region of interest" description="Disordered" evidence="1">
    <location>
        <begin position="191"/>
        <end position="210"/>
    </location>
</feature>
<dbReference type="KEGG" id="cmv:CMUST_10420"/>
<keyword evidence="2" id="KW-0732">Signal</keyword>
<protein>
    <recommendedName>
        <fullName evidence="5">Secreted protein</fullName>
    </recommendedName>
</protein>
<evidence type="ECO:0000256" key="1">
    <source>
        <dbReference type="SAM" id="MobiDB-lite"/>
    </source>
</evidence>
<feature type="signal peptide" evidence="2">
    <location>
        <begin position="1"/>
        <end position="26"/>
    </location>
</feature>
<gene>
    <name evidence="3" type="ORF">CMUST_10420</name>
</gene>
<dbReference type="RefSeq" id="WP_047262435.1">
    <property type="nucleotide sequence ID" value="NZ_CP011542.1"/>
</dbReference>
<evidence type="ECO:0008006" key="5">
    <source>
        <dbReference type="Google" id="ProtNLM"/>
    </source>
</evidence>
<accession>A0A0G3H0W4</accession>
<feature type="compositionally biased region" description="Low complexity" evidence="1">
    <location>
        <begin position="54"/>
        <end position="72"/>
    </location>
</feature>
<dbReference type="STRING" id="571915.CMUST_10420"/>